<feature type="transmembrane region" description="Helical" evidence="2">
    <location>
        <begin position="83"/>
        <end position="105"/>
    </location>
</feature>
<feature type="transmembrane region" description="Helical" evidence="2">
    <location>
        <begin position="40"/>
        <end position="62"/>
    </location>
</feature>
<organism evidence="4 5">
    <name type="scientific">Cryptosporidium muris (strain RN66)</name>
    <dbReference type="NCBI Taxonomy" id="441375"/>
    <lineage>
        <taxon>Eukaryota</taxon>
        <taxon>Sar</taxon>
        <taxon>Alveolata</taxon>
        <taxon>Apicomplexa</taxon>
        <taxon>Conoidasida</taxon>
        <taxon>Coccidia</taxon>
        <taxon>Eucoccidiorida</taxon>
        <taxon>Eimeriorina</taxon>
        <taxon>Cryptosporidiidae</taxon>
        <taxon>Cryptosporidium</taxon>
    </lineage>
</organism>
<dbReference type="OMA" id="IHYTEIN"/>
<dbReference type="STRING" id="441375.B6ADL1"/>
<evidence type="ECO:0000256" key="1">
    <source>
        <dbReference type="ARBA" id="ARBA00023157"/>
    </source>
</evidence>
<name>B6ADL1_CRYMR</name>
<feature type="transmembrane region" description="Helical" evidence="2">
    <location>
        <begin position="12"/>
        <end position="34"/>
    </location>
</feature>
<dbReference type="Gene3D" id="3.90.550.10">
    <property type="entry name" value="Spore Coat Polysaccharide Biosynthesis Protein SpsA, Chain A"/>
    <property type="match status" value="1"/>
</dbReference>
<evidence type="ECO:0000256" key="2">
    <source>
        <dbReference type="SAM" id="Phobius"/>
    </source>
</evidence>
<keyword evidence="2" id="KW-0812">Transmembrane</keyword>
<gene>
    <name evidence="4" type="ORF">CMU_007930</name>
</gene>
<keyword evidence="2" id="KW-0472">Membrane</keyword>
<keyword evidence="4" id="KW-0808">Transferase</keyword>
<evidence type="ECO:0000313" key="4">
    <source>
        <dbReference type="EMBL" id="EEA06302.1"/>
    </source>
</evidence>
<dbReference type="EMBL" id="DS989729">
    <property type="protein sequence ID" value="EEA06302.1"/>
    <property type="molecule type" value="Genomic_DNA"/>
</dbReference>
<dbReference type="RefSeq" id="XP_002140651.1">
    <property type="nucleotide sequence ID" value="XM_002140615.1"/>
</dbReference>
<dbReference type="InterPro" id="IPR001173">
    <property type="entry name" value="Glyco_trans_2-like"/>
</dbReference>
<dbReference type="PANTHER" id="PTHR11675">
    <property type="entry name" value="N-ACETYLGALACTOSAMINYLTRANSFERASE"/>
    <property type="match status" value="1"/>
</dbReference>
<sequence>MNIPIKNSYSFFLAYSRLICRFLACSLGIILASLSISKPLVGVCLAAEVAIFDYFTNYLGITSKKKLYRNREKKKRDSVSENIGVYKWVGLLVVLLCELSTFLALNTFFFSQVKRNNVHDIIPKQLYKNSTTFNKLLTLKYDKVPYLMSLSPTGVNSELIEWLSRSWKPRTIENLPYWDSRVSLTLRDLNSQLEVIHYTEINFDTYVDASSIEQNINGAVTSRVIIGDGTWNNQGIGSNYSLRDHILSEYNSEFFGKDDLISIVIPVYNEEEYIVKTICYTIETMPIELLGEIVVVDDASRIPVVKILEEQLPSEYKKYVRVIRFKKNEGLIRAKIVGADTSFGPNIFFLDGHCRPKPGWSQSLVRSIRQNYKRIVCPIVQNLYGHNWSDVGTAGAKMMIEWSFAFHWYDDGLDEVPIASGGILMITKRWWEESGKYDPGMMYWGGENIEQSFRVWMCGGEIHVIRDSLVGHIFNRTNTDERDNNLEYKTLLIRNVHMNHKRTAYVWLDYFYYQTYFKNFHMLSYETSLIGSGIDERLAIRQNLQCKSFEWYIKKFKPSLERQGEMYLDYHHIQHSKSKLCLTTKLTMIEPRDMTVNSILRALIPRTVVPADISKYGDKFTDEYDDVTLEICDPFNYNQQWLFILGNRMLYNRGTKRCLDRANINLESHDNNAIVKEEDVNKQANMKQIPLITVECDWNLVMRSKNMNQFWAWKPEKILNQESSEYGRIVTWDGDEHRTNQTGGAEEFVVPLNKGINENSLCAFSIKNIGYYNQSTLYYTYCTEVSKKKFLFRKMWLQKDLLEYS</sequence>
<reference evidence="4" key="1">
    <citation type="submission" date="2008-06" db="EMBL/GenBank/DDBJ databases">
        <authorList>
            <person name="Lorenzi H."/>
            <person name="Inman J."/>
            <person name="Miller J."/>
            <person name="Schobel S."/>
            <person name="Amedeo P."/>
            <person name="Caler E.V."/>
            <person name="da Silva J."/>
        </authorList>
    </citation>
    <scope>NUCLEOTIDE SEQUENCE [LARGE SCALE GENOMIC DNA]</scope>
    <source>
        <strain evidence="4">RN66</strain>
    </source>
</reference>
<dbReference type="Pfam" id="PF00535">
    <property type="entry name" value="Glycos_transf_2"/>
    <property type="match status" value="1"/>
</dbReference>
<dbReference type="EC" id="2.4.1.41" evidence="4"/>
<dbReference type="InterPro" id="IPR029044">
    <property type="entry name" value="Nucleotide-diphossugar_trans"/>
</dbReference>
<dbReference type="SUPFAM" id="SSF53448">
    <property type="entry name" value="Nucleotide-diphospho-sugar transferases"/>
    <property type="match status" value="1"/>
</dbReference>
<protein>
    <submittedName>
        <fullName evidence="4">Glycosyl transferase, group 2 family protein</fullName>
        <ecNumber evidence="4">2.4.1.41</ecNumber>
    </submittedName>
</protein>
<dbReference type="eggNOG" id="KOG3736">
    <property type="taxonomic scope" value="Eukaryota"/>
</dbReference>
<dbReference type="AlphaFoldDB" id="B6ADL1"/>
<dbReference type="GO" id="GO:0004653">
    <property type="term" value="F:polypeptide N-acetylgalactosaminyltransferase activity"/>
    <property type="evidence" value="ECO:0007669"/>
    <property type="project" value="UniProtKB-EC"/>
</dbReference>
<dbReference type="OrthoDB" id="416652at2759"/>
<dbReference type="InterPro" id="IPR035992">
    <property type="entry name" value="Ricin_B-like_lectins"/>
</dbReference>
<keyword evidence="5" id="KW-1185">Reference proteome</keyword>
<dbReference type="Proteomes" id="UP000001460">
    <property type="component" value="Unassembled WGS sequence"/>
</dbReference>
<dbReference type="GeneID" id="6995807"/>
<dbReference type="GO" id="GO:0005794">
    <property type="term" value="C:Golgi apparatus"/>
    <property type="evidence" value="ECO:0007669"/>
    <property type="project" value="TreeGrafter"/>
</dbReference>
<keyword evidence="2" id="KW-1133">Transmembrane helix</keyword>
<keyword evidence="1" id="KW-1015">Disulfide bond</keyword>
<feature type="domain" description="Glycosyltransferase 2-like" evidence="3">
    <location>
        <begin position="262"/>
        <end position="387"/>
    </location>
</feature>
<dbReference type="PANTHER" id="PTHR11675:SF126">
    <property type="entry name" value="RICIN B LECTIN DOMAIN-CONTAINING PROTEIN"/>
    <property type="match status" value="1"/>
</dbReference>
<evidence type="ECO:0000313" key="5">
    <source>
        <dbReference type="Proteomes" id="UP000001460"/>
    </source>
</evidence>
<dbReference type="SUPFAM" id="SSF50370">
    <property type="entry name" value="Ricin B-like lectins"/>
    <property type="match status" value="1"/>
</dbReference>
<evidence type="ECO:0000259" key="3">
    <source>
        <dbReference type="Pfam" id="PF00535"/>
    </source>
</evidence>
<accession>B6ADL1</accession>
<dbReference type="VEuPathDB" id="CryptoDB:CMU_007930"/>
<dbReference type="GO" id="GO:0006493">
    <property type="term" value="P:protein O-linked glycosylation"/>
    <property type="evidence" value="ECO:0007669"/>
    <property type="project" value="TreeGrafter"/>
</dbReference>
<proteinExistence type="predicted"/>
<keyword evidence="4" id="KW-0328">Glycosyltransferase</keyword>
<dbReference type="PROSITE" id="PS50231">
    <property type="entry name" value="RICIN_B_LECTIN"/>
    <property type="match status" value="1"/>
</dbReference>